<evidence type="ECO:0000313" key="3">
    <source>
        <dbReference type="Proteomes" id="UP000323067"/>
    </source>
</evidence>
<accession>A0A2H4SF04</accession>
<organism evidence="2 3">
    <name type="scientific">Cordyceps militaris</name>
    <name type="common">Caterpillar fungus</name>
    <name type="synonym">Clavaria militaris</name>
    <dbReference type="NCBI Taxonomy" id="73501"/>
    <lineage>
        <taxon>Eukaryota</taxon>
        <taxon>Fungi</taxon>
        <taxon>Dikarya</taxon>
        <taxon>Ascomycota</taxon>
        <taxon>Pezizomycotina</taxon>
        <taxon>Sordariomycetes</taxon>
        <taxon>Hypocreomycetidae</taxon>
        <taxon>Hypocreales</taxon>
        <taxon>Cordycipitaceae</taxon>
        <taxon>Cordyceps</taxon>
    </lineage>
</organism>
<reference evidence="2 3" key="1">
    <citation type="journal article" date="2017" name="BMC Genomics">
        <title>Chromosome level assembly and secondary metabolite potential of the parasitic fungus Cordyceps militaris.</title>
        <authorList>
            <person name="Kramer G.J."/>
            <person name="Nodwell J.R."/>
        </authorList>
    </citation>
    <scope>NUCLEOTIDE SEQUENCE [LARGE SCALE GENOMIC DNA]</scope>
    <source>
        <strain evidence="2 3">ATCC 34164</strain>
    </source>
</reference>
<dbReference type="Proteomes" id="UP000323067">
    <property type="component" value="Chromosome vii"/>
</dbReference>
<feature type="region of interest" description="Disordered" evidence="1">
    <location>
        <begin position="18"/>
        <end position="39"/>
    </location>
</feature>
<gene>
    <name evidence="2" type="ORF">A9K55_007737</name>
</gene>
<name>A0A2H4SF04_CORMI</name>
<evidence type="ECO:0000256" key="1">
    <source>
        <dbReference type="SAM" id="MobiDB-lite"/>
    </source>
</evidence>
<dbReference type="VEuPathDB" id="FungiDB:A9K55_007737"/>
<dbReference type="AlphaFoldDB" id="A0A2H4SF04"/>
<dbReference type="EMBL" id="CP023324">
    <property type="protein sequence ID" value="ATY61686.1"/>
    <property type="molecule type" value="Genomic_DNA"/>
</dbReference>
<proteinExistence type="predicted"/>
<protein>
    <submittedName>
        <fullName evidence="2">Uncharacterized protein</fullName>
    </submittedName>
</protein>
<dbReference type="VEuPathDB" id="FungiDB:CCM_07167"/>
<sequence>MLKLLVPKPPRLRGDAFLSHLERGGRTGADGTPRSEGQVEKLNLERRPGIYHKAALFPGRKHPGLCVRTRKHRCAILACATRSRTYNTTPPFSW</sequence>
<evidence type="ECO:0000313" key="2">
    <source>
        <dbReference type="EMBL" id="ATY61686.1"/>
    </source>
</evidence>